<protein>
    <submittedName>
        <fullName evidence="3">Uncharacterized protein</fullName>
    </submittedName>
</protein>
<feature type="region of interest" description="Disordered" evidence="1">
    <location>
        <begin position="1"/>
        <end position="69"/>
    </location>
</feature>
<evidence type="ECO:0000313" key="3">
    <source>
        <dbReference type="EMBL" id="MQS09919.1"/>
    </source>
</evidence>
<feature type="transmembrane region" description="Helical" evidence="2">
    <location>
        <begin position="127"/>
        <end position="145"/>
    </location>
</feature>
<evidence type="ECO:0000256" key="2">
    <source>
        <dbReference type="SAM" id="Phobius"/>
    </source>
</evidence>
<sequence>MTTSGTEGPHSAPTGFGPPPNTPPSPFGPPPGGFGPPIAGGGPWGPAAPPPGPVPGPGPAGDAPEARRAPARERGAYLAGGALLLVTALLLLGLGVSDFMRSSVTAPETARALWQYQIWPLPMALNALQWAGALLALPVGVLLMARRRAANGPAILLAGLLGFLSLRPVAGPRLAEVGGVHPLFFSDTGRLVLNALVFVLCLAVVAIAAGRARAATAGGRGAA</sequence>
<dbReference type="AlphaFoldDB" id="A0A646IGQ6"/>
<keyword evidence="2" id="KW-0472">Membrane</keyword>
<evidence type="ECO:0000256" key="1">
    <source>
        <dbReference type="SAM" id="MobiDB-lite"/>
    </source>
</evidence>
<dbReference type="Proteomes" id="UP000315516">
    <property type="component" value="Unassembled WGS sequence"/>
</dbReference>
<feature type="non-terminal residue" evidence="3">
    <location>
        <position position="223"/>
    </location>
</feature>
<accession>A0A646IGQ6</accession>
<feature type="transmembrane region" description="Helical" evidence="2">
    <location>
        <begin position="76"/>
        <end position="96"/>
    </location>
</feature>
<comment type="caution">
    <text evidence="3">The sequence shown here is derived from an EMBL/GenBank/DDBJ whole genome shotgun (WGS) entry which is preliminary data.</text>
</comment>
<name>A0A646IGQ6_9ACTN</name>
<reference evidence="3" key="1">
    <citation type="submission" date="2019-10" db="EMBL/GenBank/DDBJ databases">
        <title>Streptomyces sp. nov., a novel actinobacterium isolated from alkaline environment.</title>
        <authorList>
            <person name="Golinska P."/>
        </authorList>
    </citation>
    <scope>NUCLEOTIDE SEQUENCE</scope>
    <source>
        <strain evidence="3">IF17</strain>
    </source>
</reference>
<feature type="transmembrane region" description="Helical" evidence="2">
    <location>
        <begin position="191"/>
        <end position="210"/>
    </location>
</feature>
<feature type="transmembrane region" description="Helical" evidence="2">
    <location>
        <begin position="152"/>
        <end position="171"/>
    </location>
</feature>
<keyword evidence="2" id="KW-1133">Transmembrane helix</keyword>
<feature type="compositionally biased region" description="Pro residues" evidence="1">
    <location>
        <begin position="16"/>
        <end position="34"/>
    </location>
</feature>
<organism evidence="3">
    <name type="scientific">Streptomyces alkaliphilus</name>
    <dbReference type="NCBI Taxonomy" id="1472722"/>
    <lineage>
        <taxon>Bacteria</taxon>
        <taxon>Bacillati</taxon>
        <taxon>Actinomycetota</taxon>
        <taxon>Actinomycetes</taxon>
        <taxon>Kitasatosporales</taxon>
        <taxon>Streptomycetaceae</taxon>
        <taxon>Streptomyces</taxon>
    </lineage>
</organism>
<feature type="compositionally biased region" description="Pro residues" evidence="1">
    <location>
        <begin position="46"/>
        <end position="58"/>
    </location>
</feature>
<gene>
    <name evidence="3" type="ORF">FNX48_022950</name>
</gene>
<dbReference type="EMBL" id="VJYJ02001072">
    <property type="protein sequence ID" value="MQS09919.1"/>
    <property type="molecule type" value="Genomic_DNA"/>
</dbReference>
<proteinExistence type="predicted"/>
<keyword evidence="2" id="KW-0812">Transmembrane</keyword>